<evidence type="ECO:0000313" key="1">
    <source>
        <dbReference type="EMBL" id="SCQ82613.1"/>
    </source>
</evidence>
<dbReference type="AlphaFoldDB" id="A0A341FG64"/>
<dbReference type="Proteomes" id="UP000250080">
    <property type="component" value="Chromosome I"/>
</dbReference>
<reference evidence="1 2" key="1">
    <citation type="submission" date="2016-09" db="EMBL/GenBank/DDBJ databases">
        <authorList>
            <person name="Laine KS P."/>
        </authorList>
    </citation>
    <scope>NUCLEOTIDE SEQUENCE [LARGE SCALE GENOMIC DNA]</scope>
    <source>
        <strain evidence="1">PFRJS-23</strain>
    </source>
</reference>
<accession>A0A341FG64</accession>
<dbReference type="RefSeq" id="WP_013162206.1">
    <property type="nucleotide sequence ID" value="NZ_CCYX01000022.1"/>
</dbReference>
<gene>
    <name evidence="1" type="ORF">PFR_JS23_2294</name>
</gene>
<proteinExistence type="predicted"/>
<protein>
    <submittedName>
        <fullName evidence="1">Uncharacterized protein</fullName>
    </submittedName>
</protein>
<name>A0A341FG64_9ACTN</name>
<evidence type="ECO:0000313" key="2">
    <source>
        <dbReference type="Proteomes" id="UP000250080"/>
    </source>
</evidence>
<sequence length="109" mass="12740">MRPYPYEPDDPVICEIAEPEDWAELVNRHPLVRKRDPDFWEHWLGAQRQGSRRHRTPFVLVNWADVAKEYDAVHVTPRGYLLSAWAPIATEYGLTTLAGWGPDLTCWLR</sequence>
<dbReference type="EMBL" id="LT618793">
    <property type="protein sequence ID" value="SCQ82613.1"/>
    <property type="molecule type" value="Genomic_DNA"/>
</dbReference>
<organism evidence="1 2">
    <name type="scientific">Propionibacterium freudenreichii</name>
    <dbReference type="NCBI Taxonomy" id="1744"/>
    <lineage>
        <taxon>Bacteria</taxon>
        <taxon>Bacillati</taxon>
        <taxon>Actinomycetota</taxon>
        <taxon>Actinomycetes</taxon>
        <taxon>Propionibacteriales</taxon>
        <taxon>Propionibacteriaceae</taxon>
        <taxon>Propionibacterium</taxon>
    </lineage>
</organism>